<protein>
    <submittedName>
        <fullName evidence="1">Sulfur carrier protein ThiS</fullName>
    </submittedName>
</protein>
<keyword evidence="2" id="KW-1185">Reference proteome</keyword>
<reference evidence="1" key="1">
    <citation type="submission" date="2020-10" db="EMBL/GenBank/DDBJ databases">
        <title>Paenihalocynthiibacter styelae gen. nov., sp. nov., isolated from stalked sea squirt Styela clava.</title>
        <authorList>
            <person name="Kim Y.-O."/>
            <person name="Yoon J.-H."/>
        </authorList>
    </citation>
    <scope>NUCLEOTIDE SEQUENCE</scope>
    <source>
        <strain evidence="1">MYP1-1</strain>
    </source>
</reference>
<dbReference type="EMBL" id="JADCKQ010000004">
    <property type="protein sequence ID" value="MBI1493241.1"/>
    <property type="molecule type" value="Genomic_DNA"/>
</dbReference>
<dbReference type="InterPro" id="IPR016155">
    <property type="entry name" value="Mopterin_synth/thiamin_S_b"/>
</dbReference>
<dbReference type="Pfam" id="PF02597">
    <property type="entry name" value="ThiS"/>
    <property type="match status" value="1"/>
</dbReference>
<dbReference type="AlphaFoldDB" id="A0A8J7LP94"/>
<gene>
    <name evidence="1" type="primary">thiS</name>
    <name evidence="1" type="ORF">H1D41_06305</name>
</gene>
<name>A0A8J7LP94_9RHOB</name>
<dbReference type="Proteomes" id="UP000640583">
    <property type="component" value="Unassembled WGS sequence"/>
</dbReference>
<dbReference type="RefSeq" id="WP_228848093.1">
    <property type="nucleotide sequence ID" value="NZ_JADCKQ010000004.1"/>
</dbReference>
<dbReference type="NCBIfam" id="TIGR01683">
    <property type="entry name" value="thiS"/>
    <property type="match status" value="1"/>
</dbReference>
<accession>A0A8J7LP94</accession>
<organism evidence="1 2">
    <name type="scientific">Halocynthiibacter styelae</name>
    <dbReference type="NCBI Taxonomy" id="2761955"/>
    <lineage>
        <taxon>Bacteria</taxon>
        <taxon>Pseudomonadati</taxon>
        <taxon>Pseudomonadota</taxon>
        <taxon>Alphaproteobacteria</taxon>
        <taxon>Rhodobacterales</taxon>
        <taxon>Paracoccaceae</taxon>
        <taxon>Halocynthiibacter</taxon>
    </lineage>
</organism>
<dbReference type="Gene3D" id="3.10.20.30">
    <property type="match status" value="1"/>
</dbReference>
<evidence type="ECO:0000313" key="1">
    <source>
        <dbReference type="EMBL" id="MBI1493241.1"/>
    </source>
</evidence>
<dbReference type="CDD" id="cd00565">
    <property type="entry name" value="Ubl_ThiS"/>
    <property type="match status" value="1"/>
</dbReference>
<evidence type="ECO:0000313" key="2">
    <source>
        <dbReference type="Proteomes" id="UP000640583"/>
    </source>
</evidence>
<dbReference type="InterPro" id="IPR010035">
    <property type="entry name" value="Thi_S"/>
</dbReference>
<dbReference type="SUPFAM" id="SSF54285">
    <property type="entry name" value="MoaD/ThiS"/>
    <property type="match status" value="1"/>
</dbReference>
<sequence>MKQIIVNAEEISVSADTVEAALSELDYTTPSIATALNGLFIPRELRAGAVLKDGDRLEILAPMQGG</sequence>
<proteinExistence type="predicted"/>
<comment type="caution">
    <text evidence="1">The sequence shown here is derived from an EMBL/GenBank/DDBJ whole genome shotgun (WGS) entry which is preliminary data.</text>
</comment>
<dbReference type="InterPro" id="IPR003749">
    <property type="entry name" value="ThiS/MoaD-like"/>
</dbReference>
<dbReference type="InterPro" id="IPR012675">
    <property type="entry name" value="Beta-grasp_dom_sf"/>
</dbReference>